<sequence>MGTSAGKANTKRSSTVWAKSSRFWRGFACTRATFFDGLGNTSRSRAKGGPQNFTQTDKTT</sequence>
<evidence type="ECO:0000313" key="2">
    <source>
        <dbReference type="Proteomes" id="UP001165960"/>
    </source>
</evidence>
<dbReference type="Proteomes" id="UP001165960">
    <property type="component" value="Unassembled WGS sequence"/>
</dbReference>
<organism evidence="1 2">
    <name type="scientific">Entomophthora muscae</name>
    <dbReference type="NCBI Taxonomy" id="34485"/>
    <lineage>
        <taxon>Eukaryota</taxon>
        <taxon>Fungi</taxon>
        <taxon>Fungi incertae sedis</taxon>
        <taxon>Zoopagomycota</taxon>
        <taxon>Entomophthoromycotina</taxon>
        <taxon>Entomophthoromycetes</taxon>
        <taxon>Entomophthorales</taxon>
        <taxon>Entomophthoraceae</taxon>
        <taxon>Entomophthora</taxon>
    </lineage>
</organism>
<accession>A0ACC2SXM2</accession>
<name>A0ACC2SXM2_9FUNG</name>
<protein>
    <submittedName>
        <fullName evidence="1">Uncharacterized protein</fullName>
    </submittedName>
</protein>
<keyword evidence="2" id="KW-1185">Reference proteome</keyword>
<gene>
    <name evidence="1" type="ORF">DSO57_1002621</name>
</gene>
<proteinExistence type="predicted"/>
<comment type="caution">
    <text evidence="1">The sequence shown here is derived from an EMBL/GenBank/DDBJ whole genome shotgun (WGS) entry which is preliminary data.</text>
</comment>
<dbReference type="EMBL" id="QTSX02004266">
    <property type="protein sequence ID" value="KAJ9067135.1"/>
    <property type="molecule type" value="Genomic_DNA"/>
</dbReference>
<evidence type="ECO:0000313" key="1">
    <source>
        <dbReference type="EMBL" id="KAJ9067135.1"/>
    </source>
</evidence>
<reference evidence="1" key="1">
    <citation type="submission" date="2022-04" db="EMBL/GenBank/DDBJ databases">
        <title>Genome of the entomopathogenic fungus Entomophthora muscae.</title>
        <authorList>
            <person name="Elya C."/>
            <person name="Lovett B.R."/>
            <person name="Lee E."/>
            <person name="Macias A.M."/>
            <person name="Hajek A.E."/>
            <person name="De Bivort B.L."/>
            <person name="Kasson M.T."/>
            <person name="De Fine Licht H.H."/>
            <person name="Stajich J.E."/>
        </authorList>
    </citation>
    <scope>NUCLEOTIDE SEQUENCE</scope>
    <source>
        <strain evidence="1">Berkeley</strain>
    </source>
</reference>